<sequence>MKYHICDKEATPEWLTLESIDYIADCLEACETMEMLADLRAIFPRVALRCASIKVNAVQRQTIVEWLQVLNQDEAAA</sequence>
<evidence type="ECO:0000313" key="1">
    <source>
        <dbReference type="EMBL" id="MBD2194506.1"/>
    </source>
</evidence>
<reference evidence="1 2" key="1">
    <citation type="journal article" date="2020" name="ISME J.">
        <title>Comparative genomics reveals insights into cyanobacterial evolution and habitat adaptation.</title>
        <authorList>
            <person name="Chen M.Y."/>
            <person name="Teng W.K."/>
            <person name="Zhao L."/>
            <person name="Hu C.X."/>
            <person name="Zhou Y.K."/>
            <person name="Han B.P."/>
            <person name="Song L.R."/>
            <person name="Shu W.S."/>
        </authorList>
    </citation>
    <scope>NUCLEOTIDE SEQUENCE [LARGE SCALE GENOMIC DNA]</scope>
    <source>
        <strain evidence="1 2">FACHB-288</strain>
    </source>
</reference>
<proteinExistence type="predicted"/>
<dbReference type="EMBL" id="JACJQH010000004">
    <property type="protein sequence ID" value="MBD2194506.1"/>
    <property type="molecule type" value="Genomic_DNA"/>
</dbReference>
<organism evidence="1 2">
    <name type="scientific">Calothrix parietina FACHB-288</name>
    <dbReference type="NCBI Taxonomy" id="2692896"/>
    <lineage>
        <taxon>Bacteria</taxon>
        <taxon>Bacillati</taxon>
        <taxon>Cyanobacteriota</taxon>
        <taxon>Cyanophyceae</taxon>
        <taxon>Nostocales</taxon>
        <taxon>Calotrichaceae</taxon>
        <taxon>Calothrix</taxon>
    </lineage>
</organism>
<accession>A0ABR8A3N1</accession>
<dbReference type="Proteomes" id="UP000658514">
    <property type="component" value="Unassembled WGS sequence"/>
</dbReference>
<comment type="caution">
    <text evidence="1">The sequence shown here is derived from an EMBL/GenBank/DDBJ whole genome shotgun (WGS) entry which is preliminary data.</text>
</comment>
<protein>
    <submittedName>
        <fullName evidence="1">Uncharacterized protein</fullName>
    </submittedName>
</protein>
<keyword evidence="2" id="KW-1185">Reference proteome</keyword>
<evidence type="ECO:0000313" key="2">
    <source>
        <dbReference type="Proteomes" id="UP000658514"/>
    </source>
</evidence>
<name>A0ABR8A3N1_9CYAN</name>
<gene>
    <name evidence="1" type="ORF">H6G24_03220</name>
</gene>
<dbReference type="RefSeq" id="WP_190538727.1">
    <property type="nucleotide sequence ID" value="NZ_CAWPNO010000073.1"/>
</dbReference>